<reference evidence="2" key="1">
    <citation type="journal article" date="2019" name="Int. J. Syst. Evol. Microbiol.">
        <title>The Global Catalogue of Microorganisms (GCM) 10K type strain sequencing project: providing services to taxonomists for standard genome sequencing and annotation.</title>
        <authorList>
            <consortium name="The Broad Institute Genomics Platform"/>
            <consortium name="The Broad Institute Genome Sequencing Center for Infectious Disease"/>
            <person name="Wu L."/>
            <person name="Ma J."/>
        </authorList>
    </citation>
    <scope>NUCLEOTIDE SEQUENCE [LARGE SCALE GENOMIC DNA]</scope>
    <source>
        <strain evidence="2">CCUG 54950</strain>
    </source>
</reference>
<dbReference type="InterPro" id="IPR027417">
    <property type="entry name" value="P-loop_NTPase"/>
</dbReference>
<dbReference type="EMBL" id="JBHUEH010000014">
    <property type="protein sequence ID" value="MFD1886183.1"/>
    <property type="molecule type" value="Genomic_DNA"/>
</dbReference>
<proteinExistence type="predicted"/>
<organism evidence="1 2">
    <name type="scientific">Paenibacillus wenxiniae</name>
    <dbReference type="NCBI Taxonomy" id="1636843"/>
    <lineage>
        <taxon>Bacteria</taxon>
        <taxon>Bacillati</taxon>
        <taxon>Bacillota</taxon>
        <taxon>Bacilli</taxon>
        <taxon>Bacillales</taxon>
        <taxon>Paenibacillaceae</taxon>
        <taxon>Paenibacillus</taxon>
    </lineage>
</organism>
<evidence type="ECO:0000313" key="2">
    <source>
        <dbReference type="Proteomes" id="UP001597233"/>
    </source>
</evidence>
<evidence type="ECO:0008006" key="3">
    <source>
        <dbReference type="Google" id="ProtNLM"/>
    </source>
</evidence>
<dbReference type="RefSeq" id="WP_347323474.1">
    <property type="nucleotide sequence ID" value="NZ_JBCGUH010000001.1"/>
</dbReference>
<sequence length="1081" mass="128032">MGQAARNALKGYTFQHYIFTLFLAKMDVERKIKKLESEAIIGGNFDDLYIEATETYRVQVKNYSNTTLDDIVVTGDSVKIKKNLNNYNQEENNIVIINTDQIETDSEFMGFPATELDGIVIIPLTPIGVQNLLDEMFSTESREIQIIQFAFSMITSSNFVVDEEKLPKVIRMSLDLSDKTILIREPLNSVEKGVLWIYGKPGVGKSHYVEELIKKYDDAIVYRFWTGSQDELLMKRLQFDVFLNDVALGVFKSPRSYTIKDLTQEIIRQEKILIIDGLDHVENYNSKELQSYIDFINSLEDARLIVLSRPLLAEVSWRPMELMNWNSEETILYLALAYNIHEYRVASKIYVVTDGYPIITHFIAEHYTIHKEINITLEIENLNQYYDMLLERVNPKSLLSIFATNNSFFIESELRAILENPFLVDTIMEFIKGHPYLFKRTINRISLIHDSFNTYLRHQIKSYPELTDRVNQFVQNSLLNKNVDFMSRLSSFEFIDDFYKELLLIYSQADNFSTLLKKTLDFNSISSFYSQLRRVLEHREGILDVYHYYSFALIYQMANRTDMLGFDGLVYQILVYMNDHVTIEEEIFSTGALWNTFILLKLQNEALYKKYLTDNMYDSNQIYDLYETCNNEKYYFKKRESKPNYKKVLEELQNNDISKFDKQDILIRHMVNVWINQDQEDIYFKILDEYLNNDEKISTYQLRRIVEEYGIEGRRSATMLSSFKYQLNELGLFGEGNLFYNKNLDDVIKEKAANGSFEVVEYATSFIRLANHEKRQIDIYSVNRVWTMYYNRKDYSVFALDTALIIFEKFGFLEELKSIDIIKKVMNQSEKGIRHLLRSYINMKDNSIIDKLDQIGAFNDSDFRVDIFDLLPEKINHLSIEHIDDRIHEMLSYHNYGRTIEYATIENPLQSKYCRRVLDAIVYYGYKILGLIDDEKIEEMIIERGIETLKKLKEEQGEFIPFRNGCIHEEDMDYIKDNQIGYLEVSRYSDGWYTCLPFVDVYSLFDLDEIRMHYLKIIHNSMFSRVSDREYIGNWYLLIGNIPQFLEQYKIDVDWRKMYEVLKWFLKESLIYDIDLNNKLR</sequence>
<comment type="caution">
    <text evidence="1">The sequence shown here is derived from an EMBL/GenBank/DDBJ whole genome shotgun (WGS) entry which is preliminary data.</text>
</comment>
<accession>A0ABW4RJ43</accession>
<dbReference type="Proteomes" id="UP001597233">
    <property type="component" value="Unassembled WGS sequence"/>
</dbReference>
<protein>
    <recommendedName>
        <fullName evidence="3">NACHT domain-containing protein</fullName>
    </recommendedName>
</protein>
<dbReference type="Gene3D" id="3.40.50.300">
    <property type="entry name" value="P-loop containing nucleotide triphosphate hydrolases"/>
    <property type="match status" value="1"/>
</dbReference>
<name>A0ABW4RJ43_9BACL</name>
<keyword evidence="2" id="KW-1185">Reference proteome</keyword>
<evidence type="ECO:0000313" key="1">
    <source>
        <dbReference type="EMBL" id="MFD1886183.1"/>
    </source>
</evidence>
<dbReference type="SUPFAM" id="SSF52540">
    <property type="entry name" value="P-loop containing nucleoside triphosphate hydrolases"/>
    <property type="match status" value="1"/>
</dbReference>
<gene>
    <name evidence="1" type="ORF">ACFSC9_11680</name>
</gene>